<dbReference type="Proteomes" id="UP000596742">
    <property type="component" value="Unassembled WGS sequence"/>
</dbReference>
<dbReference type="AlphaFoldDB" id="A0A8B6HKW0"/>
<protein>
    <submittedName>
        <fullName evidence="1">Uncharacterized protein</fullName>
    </submittedName>
</protein>
<sequence length="139" mass="16645">MSFNPKKCYVLQTTHKTRNRIIRPYFLHSTKLELKEDNLGVELDSKLNWNHHITSKINKTSQQLNFVRRNLYRCPQDVKQHAYIALVRPHLEYGSSVWHPHWKKDIKRIEMVQHRAARYVTKNYNHQPGSMTAIIRSLN</sequence>
<dbReference type="PANTHER" id="PTHR33332">
    <property type="entry name" value="REVERSE TRANSCRIPTASE DOMAIN-CONTAINING PROTEIN"/>
    <property type="match status" value="1"/>
</dbReference>
<accession>A0A8B6HKW0</accession>
<comment type="caution">
    <text evidence="1">The sequence shown here is derived from an EMBL/GenBank/DDBJ whole genome shotgun (WGS) entry which is preliminary data.</text>
</comment>
<proteinExistence type="predicted"/>
<dbReference type="EMBL" id="UYJE01010162">
    <property type="protein sequence ID" value="VDI80275.1"/>
    <property type="molecule type" value="Genomic_DNA"/>
</dbReference>
<dbReference type="OrthoDB" id="6154697at2759"/>
<gene>
    <name evidence="1" type="ORF">MGAL_10B035913</name>
</gene>
<keyword evidence="2" id="KW-1185">Reference proteome</keyword>
<name>A0A8B6HKW0_MYTGA</name>
<organism evidence="1 2">
    <name type="scientific">Mytilus galloprovincialis</name>
    <name type="common">Mediterranean mussel</name>
    <dbReference type="NCBI Taxonomy" id="29158"/>
    <lineage>
        <taxon>Eukaryota</taxon>
        <taxon>Metazoa</taxon>
        <taxon>Spiralia</taxon>
        <taxon>Lophotrochozoa</taxon>
        <taxon>Mollusca</taxon>
        <taxon>Bivalvia</taxon>
        <taxon>Autobranchia</taxon>
        <taxon>Pteriomorphia</taxon>
        <taxon>Mytilida</taxon>
        <taxon>Mytiloidea</taxon>
        <taxon>Mytilidae</taxon>
        <taxon>Mytilinae</taxon>
        <taxon>Mytilus</taxon>
    </lineage>
</organism>
<evidence type="ECO:0000313" key="2">
    <source>
        <dbReference type="Proteomes" id="UP000596742"/>
    </source>
</evidence>
<reference evidence="1" key="1">
    <citation type="submission" date="2018-11" db="EMBL/GenBank/DDBJ databases">
        <authorList>
            <person name="Alioto T."/>
            <person name="Alioto T."/>
        </authorList>
    </citation>
    <scope>NUCLEOTIDE SEQUENCE</scope>
</reference>
<evidence type="ECO:0000313" key="1">
    <source>
        <dbReference type="EMBL" id="VDI80275.1"/>
    </source>
</evidence>